<organism evidence="1">
    <name type="scientific">hydrothermal vent metagenome</name>
    <dbReference type="NCBI Taxonomy" id="652676"/>
    <lineage>
        <taxon>unclassified sequences</taxon>
        <taxon>metagenomes</taxon>
        <taxon>ecological metagenomes</taxon>
    </lineage>
</organism>
<evidence type="ECO:0000313" key="1">
    <source>
        <dbReference type="EMBL" id="VAW62713.1"/>
    </source>
</evidence>
<dbReference type="AlphaFoldDB" id="A0A3B0XEL6"/>
<reference evidence="1" key="1">
    <citation type="submission" date="2018-06" db="EMBL/GenBank/DDBJ databases">
        <authorList>
            <person name="Zhirakovskaya E."/>
        </authorList>
    </citation>
    <scope>NUCLEOTIDE SEQUENCE</scope>
</reference>
<protein>
    <submittedName>
        <fullName evidence="1">Uncharacterized protein</fullName>
    </submittedName>
</protein>
<proteinExistence type="predicted"/>
<gene>
    <name evidence="1" type="ORF">MNBD_GAMMA08-1241</name>
</gene>
<accession>A0A3B0XEL6</accession>
<dbReference type="EMBL" id="UOFH01000224">
    <property type="protein sequence ID" value="VAW62713.1"/>
    <property type="molecule type" value="Genomic_DNA"/>
</dbReference>
<name>A0A3B0XEL6_9ZZZZ</name>
<sequence>MSTTIGIGCSPKNNIKYIDDLKALVDRFGYGLYDGIEFSEPDVKSGLVMAQKNEGWEHLLFLQSPKGSNVSLAFGIEEELIAFETKGEWPVFFDFINQLVVLSSGKCKKIGIFFASEWYEKDRIRYSYGTADDLISLLSMPGHWGIRYLIPETGRLQDSDDIPLIFDLKFD</sequence>